<evidence type="ECO:0000313" key="3">
    <source>
        <dbReference type="Proteomes" id="UP000617734"/>
    </source>
</evidence>
<accession>A0A919GDH6</accession>
<keyword evidence="1" id="KW-0732">Signal</keyword>
<dbReference type="AlphaFoldDB" id="A0A919GDH6"/>
<reference evidence="2" key="2">
    <citation type="submission" date="2020-09" db="EMBL/GenBank/DDBJ databases">
        <authorList>
            <person name="Sun Q."/>
            <person name="Ohkuma M."/>
        </authorList>
    </citation>
    <scope>NUCLEOTIDE SEQUENCE</scope>
    <source>
        <strain evidence="2">JCM 4646</strain>
    </source>
</reference>
<comment type="caution">
    <text evidence="2">The sequence shown here is derived from an EMBL/GenBank/DDBJ whole genome shotgun (WGS) entry which is preliminary data.</text>
</comment>
<sequence>MTKRLHRTIAALAAGTALTGALALGAVPSYAAGQPNVSCGTLTGSDSTAAASLNQVLTGKLRNGAMTAYRFSCARAIVDAVRARGLPDQLAVIAVTTAITESVLENNPNQIDLDSVGLFQQRASWGSTSDRLNPAISTNLFLNRLLNLYPNNAWQNKQVGVVCQSVQVSNYPDRYQLEAADAQRIVNAVGAASTTPPDPLSLPAGTLVKSAAGPDVKVMIAGAGLPVAASDVTADHYDLSRIVLVDDTAFRSLPGVPPAGTVVLDQSGSDASRYVVVDGAALPVSGSDWTGDGYSTRPALGVPTSWLQGARQGVLSSGLVVSAQSGSDPSRYVMVDGAALPISGAEWTANGYDSRPLMGVPTDWLHAAAARTPGSGTVVKNISGTDPSVYVMLAGAALPISGAEWTANGYDTRPLMGVPGTWLQGAVAKSPADGTVVMNQSGSDPSRYVMVAGAALPISGAEWTANGYDTRPLMGAPGTWLQGAVAKSPANGTVVKNISGTDPSVYVMAGGAAVPLSGGDFTALGYDQRPLQSVPGTWEQAAVARPAPAQGTLLLSPDNATVWLVTAAGQKKALTAADFGPGKYSLTDVVKVPTAYTAKLPTTA</sequence>
<organism evidence="2 3">
    <name type="scientific">Kitasatospora indigofera</name>
    <dbReference type="NCBI Taxonomy" id="67307"/>
    <lineage>
        <taxon>Bacteria</taxon>
        <taxon>Bacillati</taxon>
        <taxon>Actinomycetota</taxon>
        <taxon>Actinomycetes</taxon>
        <taxon>Kitasatosporales</taxon>
        <taxon>Streptomycetaceae</taxon>
        <taxon>Kitasatospora</taxon>
    </lineage>
</organism>
<evidence type="ECO:0000256" key="1">
    <source>
        <dbReference type="SAM" id="SignalP"/>
    </source>
</evidence>
<gene>
    <name evidence="2" type="ORF">GCM10018781_67640</name>
</gene>
<name>A0A919GDH6_9ACTN</name>
<feature type="chain" id="PRO_5037691564" evidence="1">
    <location>
        <begin position="32"/>
        <end position="604"/>
    </location>
</feature>
<evidence type="ECO:0000313" key="2">
    <source>
        <dbReference type="EMBL" id="GHH82536.1"/>
    </source>
</evidence>
<dbReference type="GeneID" id="95357034"/>
<dbReference type="EMBL" id="BNBO01000059">
    <property type="protein sequence ID" value="GHH82536.1"/>
    <property type="molecule type" value="Genomic_DNA"/>
</dbReference>
<dbReference type="Proteomes" id="UP000617734">
    <property type="component" value="Unassembled WGS sequence"/>
</dbReference>
<feature type="signal peptide" evidence="1">
    <location>
        <begin position="1"/>
        <end position="31"/>
    </location>
</feature>
<proteinExistence type="predicted"/>
<reference evidence="2" key="1">
    <citation type="journal article" date="2014" name="Int. J. Syst. Evol. Microbiol.">
        <title>Complete genome sequence of Corynebacterium casei LMG S-19264T (=DSM 44701T), isolated from a smear-ripened cheese.</title>
        <authorList>
            <consortium name="US DOE Joint Genome Institute (JGI-PGF)"/>
            <person name="Walter F."/>
            <person name="Albersmeier A."/>
            <person name="Kalinowski J."/>
            <person name="Ruckert C."/>
        </authorList>
    </citation>
    <scope>NUCLEOTIDE SEQUENCE</scope>
    <source>
        <strain evidence="2">JCM 4646</strain>
    </source>
</reference>
<dbReference type="RefSeq" id="WP_190214739.1">
    <property type="nucleotide sequence ID" value="NZ_BNBO01000059.1"/>
</dbReference>
<protein>
    <submittedName>
        <fullName evidence="2">Uncharacterized protein</fullName>
    </submittedName>
</protein>
<keyword evidence="3" id="KW-1185">Reference proteome</keyword>